<dbReference type="EMBL" id="AP021876">
    <property type="protein sequence ID" value="BBO81384.1"/>
    <property type="molecule type" value="Genomic_DNA"/>
</dbReference>
<evidence type="ECO:0000256" key="3">
    <source>
        <dbReference type="SAM" id="Coils"/>
    </source>
</evidence>
<dbReference type="SMART" id="SM00935">
    <property type="entry name" value="OmpH"/>
    <property type="match status" value="1"/>
</dbReference>
<dbReference type="Pfam" id="PF03938">
    <property type="entry name" value="OmpH"/>
    <property type="match status" value="1"/>
</dbReference>
<keyword evidence="3" id="KW-0175">Coiled coil</keyword>
<feature type="signal peptide" evidence="4">
    <location>
        <begin position="1"/>
        <end position="24"/>
    </location>
</feature>
<dbReference type="InterPro" id="IPR005632">
    <property type="entry name" value="Chaperone_Skp"/>
</dbReference>
<dbReference type="GO" id="GO:0050821">
    <property type="term" value="P:protein stabilization"/>
    <property type="evidence" value="ECO:0007669"/>
    <property type="project" value="TreeGrafter"/>
</dbReference>
<dbReference type="GO" id="GO:0051082">
    <property type="term" value="F:unfolded protein binding"/>
    <property type="evidence" value="ECO:0007669"/>
    <property type="project" value="InterPro"/>
</dbReference>
<dbReference type="AlphaFoldDB" id="A0A5K7ZJ11"/>
<dbReference type="SUPFAM" id="SSF111384">
    <property type="entry name" value="OmpH-like"/>
    <property type="match status" value="1"/>
</dbReference>
<name>A0A5K7ZJ11_9BACT</name>
<proteinExistence type="inferred from homology"/>
<keyword evidence="2 4" id="KW-0732">Signal</keyword>
<dbReference type="PANTHER" id="PTHR35089:SF1">
    <property type="entry name" value="CHAPERONE PROTEIN SKP"/>
    <property type="match status" value="1"/>
</dbReference>
<evidence type="ECO:0008006" key="7">
    <source>
        <dbReference type="Google" id="ProtNLM"/>
    </source>
</evidence>
<dbReference type="Proteomes" id="UP000425960">
    <property type="component" value="Chromosome"/>
</dbReference>
<organism evidence="5 6">
    <name type="scientific">Desulfosarcina ovata subsp. sediminis</name>
    <dbReference type="NCBI Taxonomy" id="885957"/>
    <lineage>
        <taxon>Bacteria</taxon>
        <taxon>Pseudomonadati</taxon>
        <taxon>Thermodesulfobacteriota</taxon>
        <taxon>Desulfobacteria</taxon>
        <taxon>Desulfobacterales</taxon>
        <taxon>Desulfosarcinaceae</taxon>
        <taxon>Desulfosarcina</taxon>
    </lineage>
</organism>
<evidence type="ECO:0000256" key="4">
    <source>
        <dbReference type="SAM" id="SignalP"/>
    </source>
</evidence>
<dbReference type="KEGG" id="dov:DSCO28_19500"/>
<gene>
    <name evidence="5" type="ORF">DSCO28_19500</name>
</gene>
<dbReference type="Gene3D" id="3.30.910.20">
    <property type="entry name" value="Skp domain"/>
    <property type="match status" value="1"/>
</dbReference>
<comment type="similarity">
    <text evidence="1">Belongs to the Skp family.</text>
</comment>
<feature type="chain" id="PRO_5024434351" description="OmpH outer membrane protein" evidence="4">
    <location>
        <begin position="25"/>
        <end position="177"/>
    </location>
</feature>
<dbReference type="RefSeq" id="WP_155322112.1">
    <property type="nucleotide sequence ID" value="NZ_AP021876.1"/>
</dbReference>
<reference evidence="5 6" key="1">
    <citation type="submission" date="2019-11" db="EMBL/GenBank/DDBJ databases">
        <title>Comparative genomics of hydrocarbon-degrading Desulfosarcina strains.</title>
        <authorList>
            <person name="Watanabe M."/>
            <person name="Kojima H."/>
            <person name="Fukui M."/>
        </authorList>
    </citation>
    <scope>NUCLEOTIDE SEQUENCE [LARGE SCALE GENOMIC DNA]</scope>
    <source>
        <strain evidence="5 6">28bB2T</strain>
    </source>
</reference>
<protein>
    <recommendedName>
        <fullName evidence="7">OmpH outer membrane protein</fullName>
    </recommendedName>
</protein>
<dbReference type="GO" id="GO:0005829">
    <property type="term" value="C:cytosol"/>
    <property type="evidence" value="ECO:0007669"/>
    <property type="project" value="TreeGrafter"/>
</dbReference>
<dbReference type="PANTHER" id="PTHR35089">
    <property type="entry name" value="CHAPERONE PROTEIN SKP"/>
    <property type="match status" value="1"/>
</dbReference>
<sequence length="177" mass="19901">MRSAGKMMILAVMTTLIFSGAAFGADVAKIGLVDFQQVFDKSDAGKVIKAELTAKGKQMEAELKEKGAEIEELKKRLEREALVMDKAMRDEKEREFRIKVNDIKSLQKKYESELQSHQKRLMGELQQATIKIIEEIGKSDGYLMIMPKVGVLYAPATIDITDQVIKKYNAMNAKKGK</sequence>
<evidence type="ECO:0000256" key="2">
    <source>
        <dbReference type="ARBA" id="ARBA00022729"/>
    </source>
</evidence>
<evidence type="ECO:0000313" key="5">
    <source>
        <dbReference type="EMBL" id="BBO81384.1"/>
    </source>
</evidence>
<feature type="coiled-coil region" evidence="3">
    <location>
        <begin position="49"/>
        <end position="120"/>
    </location>
</feature>
<evidence type="ECO:0000313" key="6">
    <source>
        <dbReference type="Proteomes" id="UP000425960"/>
    </source>
</evidence>
<accession>A0A5K7ZJ11</accession>
<dbReference type="InterPro" id="IPR024930">
    <property type="entry name" value="Skp_dom_sf"/>
</dbReference>
<evidence type="ECO:0000256" key="1">
    <source>
        <dbReference type="ARBA" id="ARBA00009091"/>
    </source>
</evidence>